<dbReference type="InterPro" id="IPR046960">
    <property type="entry name" value="PPR_At4g14850-like_plant"/>
</dbReference>
<organism evidence="9 10">
    <name type="scientific">Escallonia rubra</name>
    <dbReference type="NCBI Taxonomy" id="112253"/>
    <lineage>
        <taxon>Eukaryota</taxon>
        <taxon>Viridiplantae</taxon>
        <taxon>Streptophyta</taxon>
        <taxon>Embryophyta</taxon>
        <taxon>Tracheophyta</taxon>
        <taxon>Spermatophyta</taxon>
        <taxon>Magnoliopsida</taxon>
        <taxon>eudicotyledons</taxon>
        <taxon>Gunneridae</taxon>
        <taxon>Pentapetalae</taxon>
        <taxon>asterids</taxon>
        <taxon>campanulids</taxon>
        <taxon>Escalloniales</taxon>
        <taxon>Escalloniaceae</taxon>
        <taxon>Escallonia</taxon>
    </lineage>
</organism>
<reference evidence="9" key="1">
    <citation type="submission" date="2022-12" db="EMBL/GenBank/DDBJ databases">
        <title>Draft genome assemblies for two species of Escallonia (Escalloniales).</title>
        <authorList>
            <person name="Chanderbali A."/>
            <person name="Dervinis C."/>
            <person name="Anghel I."/>
            <person name="Soltis D."/>
            <person name="Soltis P."/>
            <person name="Zapata F."/>
        </authorList>
    </citation>
    <scope>NUCLEOTIDE SEQUENCE</scope>
    <source>
        <strain evidence="9">UCBG92.1500</strain>
        <tissue evidence="9">Leaf</tissue>
    </source>
</reference>
<proteinExistence type="inferred from homology"/>
<dbReference type="InterPro" id="IPR032867">
    <property type="entry name" value="DYW_dom"/>
</dbReference>
<evidence type="ECO:0000256" key="1">
    <source>
        <dbReference type="ARBA" id="ARBA00004173"/>
    </source>
</evidence>
<evidence type="ECO:0000256" key="5">
    <source>
        <dbReference type="ARBA" id="ARBA00023128"/>
    </source>
</evidence>
<comment type="subcellular location">
    <subcellularLocation>
        <location evidence="1">Mitochondrion</location>
    </subcellularLocation>
</comment>
<keyword evidence="4" id="KW-0809">Transit peptide</keyword>
<dbReference type="Gene3D" id="1.25.40.10">
    <property type="entry name" value="Tetratricopeptide repeat domain"/>
    <property type="match status" value="1"/>
</dbReference>
<dbReference type="PANTHER" id="PTHR47926">
    <property type="entry name" value="PENTATRICOPEPTIDE REPEAT-CONTAINING PROTEIN"/>
    <property type="match status" value="1"/>
</dbReference>
<feature type="domain" description="DYW" evidence="8">
    <location>
        <begin position="638"/>
        <end position="729"/>
    </location>
</feature>
<dbReference type="Pfam" id="PF14432">
    <property type="entry name" value="DYW_deaminase"/>
    <property type="match status" value="1"/>
</dbReference>
<dbReference type="GO" id="GO:0003723">
    <property type="term" value="F:RNA binding"/>
    <property type="evidence" value="ECO:0007669"/>
    <property type="project" value="InterPro"/>
</dbReference>
<feature type="compositionally biased region" description="Polar residues" evidence="7">
    <location>
        <begin position="309"/>
        <end position="323"/>
    </location>
</feature>
<feature type="region of interest" description="Disordered" evidence="7">
    <location>
        <begin position="197"/>
        <end position="356"/>
    </location>
</feature>
<dbReference type="GO" id="GO:0008270">
    <property type="term" value="F:zinc ion binding"/>
    <property type="evidence" value="ECO:0007669"/>
    <property type="project" value="InterPro"/>
</dbReference>
<evidence type="ECO:0000256" key="3">
    <source>
        <dbReference type="ARBA" id="ARBA00022737"/>
    </source>
</evidence>
<dbReference type="FunFam" id="1.25.40.10:FF:000503">
    <property type="entry name" value="Pentatricopeptide repeat-containing protein, mitochondrial"/>
    <property type="match status" value="1"/>
</dbReference>
<feature type="compositionally biased region" description="Polar residues" evidence="7">
    <location>
        <begin position="118"/>
        <end position="155"/>
    </location>
</feature>
<feature type="compositionally biased region" description="Polar residues" evidence="7">
    <location>
        <begin position="80"/>
        <end position="93"/>
    </location>
</feature>
<evidence type="ECO:0000256" key="4">
    <source>
        <dbReference type="ARBA" id="ARBA00022946"/>
    </source>
</evidence>
<keyword evidence="5" id="KW-0496">Mitochondrion</keyword>
<evidence type="ECO:0000259" key="8">
    <source>
        <dbReference type="Pfam" id="PF14432"/>
    </source>
</evidence>
<dbReference type="GO" id="GO:0005739">
    <property type="term" value="C:mitochondrion"/>
    <property type="evidence" value="ECO:0007669"/>
    <property type="project" value="UniProtKB-SubCell"/>
</dbReference>
<name>A0AA88R683_9ASTE</name>
<protein>
    <recommendedName>
        <fullName evidence="8">DYW domain-containing protein</fullName>
    </recommendedName>
</protein>
<feature type="compositionally biased region" description="Polar residues" evidence="7">
    <location>
        <begin position="338"/>
        <end position="356"/>
    </location>
</feature>
<dbReference type="AlphaFoldDB" id="A0AA88R683"/>
<dbReference type="EMBL" id="JAVXUO010002139">
    <property type="protein sequence ID" value="KAK2975921.1"/>
    <property type="molecule type" value="Genomic_DNA"/>
</dbReference>
<dbReference type="Pfam" id="PF01535">
    <property type="entry name" value="PPR"/>
    <property type="match status" value="2"/>
</dbReference>
<comment type="similarity">
    <text evidence="2">Belongs to the PPR family. PCMP-H subfamily.</text>
</comment>
<feature type="region of interest" description="Disordered" evidence="7">
    <location>
        <begin position="62"/>
        <end position="184"/>
    </location>
</feature>
<feature type="compositionally biased region" description="Polar residues" evidence="7">
    <location>
        <begin position="101"/>
        <end position="111"/>
    </location>
</feature>
<dbReference type="NCBIfam" id="TIGR00756">
    <property type="entry name" value="PPR"/>
    <property type="match status" value="1"/>
</dbReference>
<dbReference type="InterPro" id="IPR011990">
    <property type="entry name" value="TPR-like_helical_dom_sf"/>
</dbReference>
<keyword evidence="3" id="KW-0677">Repeat</keyword>
<dbReference type="InterPro" id="IPR002885">
    <property type="entry name" value="PPR_rpt"/>
</dbReference>
<dbReference type="PANTHER" id="PTHR47926:SF353">
    <property type="entry name" value="DYW DOMAIN-CONTAINING PROTEIN"/>
    <property type="match status" value="1"/>
</dbReference>
<dbReference type="PROSITE" id="PS51375">
    <property type="entry name" value="PPR"/>
    <property type="match status" value="1"/>
</dbReference>
<comment type="caution">
    <text evidence="9">The sequence shown here is derived from an EMBL/GenBank/DDBJ whole genome shotgun (WGS) entry which is preliminary data.</text>
</comment>
<evidence type="ECO:0000256" key="6">
    <source>
        <dbReference type="PROSITE-ProRule" id="PRU00708"/>
    </source>
</evidence>
<dbReference type="GO" id="GO:0009451">
    <property type="term" value="P:RNA modification"/>
    <property type="evidence" value="ECO:0007669"/>
    <property type="project" value="InterPro"/>
</dbReference>
<gene>
    <name evidence="9" type="ORF">RJ640_007399</name>
</gene>
<feature type="compositionally biased region" description="Polar residues" evidence="7">
    <location>
        <begin position="166"/>
        <end position="184"/>
    </location>
</feature>
<feature type="repeat" description="PPR" evidence="6">
    <location>
        <begin position="451"/>
        <end position="485"/>
    </location>
</feature>
<evidence type="ECO:0000256" key="2">
    <source>
        <dbReference type="ARBA" id="ARBA00006643"/>
    </source>
</evidence>
<dbReference type="Proteomes" id="UP001187471">
    <property type="component" value="Unassembled WGS sequence"/>
</dbReference>
<feature type="compositionally biased region" description="Low complexity" evidence="7">
    <location>
        <begin position="229"/>
        <end position="240"/>
    </location>
</feature>
<evidence type="ECO:0000313" key="9">
    <source>
        <dbReference type="EMBL" id="KAK2975921.1"/>
    </source>
</evidence>
<sequence length="729" mass="82087">MAALLVTRRARTSLFNLPCRVSSHLSASFISSQTHKPLALKPSLPAHHLHFTLKTLTTSAVPNLQSPISPPSDGNRLHSQDQVNHNQTQNNWQHRGYENQGYPQNPSQGYPQNPRFGNYSQNQGYPQNPNHVQNNLAGDTQNKGHPQNQVQNNLAGGSLNMGYPQEPSQNYPQSGHQNQGYNQNPARIQSYPQQRGYEDQGYANNQSYPQNDGYHNPQNPARNLNYPEQGGYQNQVNQGNPARNWNYPEQRGYQNQGNPRNPAGHRNYPVQESYQNPENYPEQGGYQDRGYPQNTARSENFPRQGGHQGQSYPQNPTQSQNHPPQGVRNEHRDFPQRASPNQGSQLNPSVQAQNETPLKVDLSSLCREGKLKDAIALMEQGERADAQCFAALFGLCGNPKALDDAKKVHDYFLRSTCRSDLQLNHKVIEMYSKCGSMVDARRVFDHMADRSMDAWHLIINAYAANGLGDDGLAMYEKMRNSGLKPNEQTFLAVLSACGGADAVEEGFIHFESMKTDYGITPGVEHYLGLLDVLGKSGHLTEALEYIEKLPFEPTAAVWEALRYYGQIHGDIDLEDLAEEFLVGLDPTKAVANKIPTPLPKKLSAINMLEGKSRLSEIRNPTLYKDDEKLRAAMKEQRYVPDTRYVLHDIDQEAKEQALLYHSERLAIAYGLISTPARTPLRIIKNLRVCGDCHNAIKIMSRIVGRELIVRDNKRFHHFKDGKCSCGDYW</sequence>
<evidence type="ECO:0000313" key="10">
    <source>
        <dbReference type="Proteomes" id="UP001187471"/>
    </source>
</evidence>
<accession>A0AA88R683</accession>
<keyword evidence="10" id="KW-1185">Reference proteome</keyword>
<evidence type="ECO:0000256" key="7">
    <source>
        <dbReference type="SAM" id="MobiDB-lite"/>
    </source>
</evidence>